<evidence type="ECO:0000256" key="1">
    <source>
        <dbReference type="SAM" id="Phobius"/>
    </source>
</evidence>
<dbReference type="Proteomes" id="UP000053246">
    <property type="component" value="Unassembled WGS sequence"/>
</dbReference>
<evidence type="ECO:0008006" key="4">
    <source>
        <dbReference type="Google" id="ProtNLM"/>
    </source>
</evidence>
<organism evidence="2 3">
    <name type="scientific">Micromonospora maris</name>
    <dbReference type="NCBI Taxonomy" id="1003110"/>
    <lineage>
        <taxon>Bacteria</taxon>
        <taxon>Bacillati</taxon>
        <taxon>Actinomycetota</taxon>
        <taxon>Actinomycetes</taxon>
        <taxon>Micromonosporales</taxon>
        <taxon>Micromonosporaceae</taxon>
        <taxon>Micromonospora</taxon>
    </lineage>
</organism>
<gene>
    <name evidence="2" type="ORF">ADL17_13125</name>
</gene>
<feature type="transmembrane region" description="Helical" evidence="1">
    <location>
        <begin position="175"/>
        <end position="199"/>
    </location>
</feature>
<dbReference type="OMA" id="GVFRMDP"/>
<proteinExistence type="predicted"/>
<dbReference type="RefSeq" id="WP_013733335.1">
    <property type="nucleotide sequence ID" value="NZ_LMWI01000002.1"/>
</dbReference>
<feature type="transmembrane region" description="Helical" evidence="1">
    <location>
        <begin position="119"/>
        <end position="139"/>
    </location>
</feature>
<dbReference type="Pfam" id="PF06197">
    <property type="entry name" value="DUF998"/>
    <property type="match status" value="1"/>
</dbReference>
<evidence type="ECO:0000313" key="3">
    <source>
        <dbReference type="Proteomes" id="UP000053246"/>
    </source>
</evidence>
<reference evidence="2 3" key="1">
    <citation type="submission" date="2015-10" db="EMBL/GenBank/DDBJ databases">
        <authorList>
            <person name="Ju K.-S."/>
            <person name="Doroghazi J.R."/>
            <person name="Metcalf W.W."/>
        </authorList>
    </citation>
    <scope>NUCLEOTIDE SEQUENCE [LARGE SCALE GENOMIC DNA]</scope>
    <source>
        <strain evidence="2 3">NRRL B-24793</strain>
    </source>
</reference>
<keyword evidence="1" id="KW-0472">Membrane</keyword>
<feature type="transmembrane region" description="Helical" evidence="1">
    <location>
        <begin position="146"/>
        <end position="163"/>
    </location>
</feature>
<evidence type="ECO:0000313" key="2">
    <source>
        <dbReference type="EMBL" id="KUJ44172.1"/>
    </source>
</evidence>
<name>A0A9X0LBM3_9ACTN</name>
<comment type="caution">
    <text evidence="2">The sequence shown here is derived from an EMBL/GenBank/DDBJ whole genome shotgun (WGS) entry which is preliminary data.</text>
</comment>
<keyword evidence="1" id="KW-1133">Transmembrane helix</keyword>
<accession>A0A9X0LBM3</accession>
<dbReference type="AlphaFoldDB" id="A0A9X0LBM3"/>
<dbReference type="EMBL" id="LMWI01000002">
    <property type="protein sequence ID" value="KUJ44172.1"/>
    <property type="molecule type" value="Genomic_DNA"/>
</dbReference>
<keyword evidence="1" id="KW-0812">Transmembrane</keyword>
<sequence>MVLWAGAAAAVLFVLVFLVDGGSRPHYASARHPVSALALGSRGWIQTANFVVCGSAITAGAVAVIVEGPRVLLGVVLSIFGLGLVASGVFRMDPMLGYPPGAPAGIPEQHSTAHRVHDIAGAVVFLSLPLAAAISAFTLSATSWRVTSGCVAVALFLGLGQFGRAWERVSPRIGLIQRAVIIPGWGWLAALFTALALGLS</sequence>
<feature type="transmembrane region" description="Helical" evidence="1">
    <location>
        <begin position="46"/>
        <end position="66"/>
    </location>
</feature>
<keyword evidence="3" id="KW-1185">Reference proteome</keyword>
<protein>
    <recommendedName>
        <fullName evidence="4">DUF998 domain-containing protein</fullName>
    </recommendedName>
</protein>
<feature type="transmembrane region" description="Helical" evidence="1">
    <location>
        <begin position="71"/>
        <end position="90"/>
    </location>
</feature>
<dbReference type="InterPro" id="IPR009339">
    <property type="entry name" value="DUF998"/>
</dbReference>